<keyword evidence="4 11" id="KW-0540">Nuclease</keyword>
<keyword evidence="5" id="KW-0479">Metal-binding</keyword>
<dbReference type="PANTHER" id="PTHR39156">
    <property type="entry name" value="RIBONUCLEASE M5"/>
    <property type="match status" value="1"/>
</dbReference>
<dbReference type="Pfam" id="PF01751">
    <property type="entry name" value="Toprim"/>
    <property type="match status" value="1"/>
</dbReference>
<reference evidence="14 15" key="1">
    <citation type="submission" date="2020-08" db="EMBL/GenBank/DDBJ databases">
        <title>Genomic Encyclopedia of Type Strains, Phase IV (KMG-IV): sequencing the most valuable type-strain genomes for metagenomic binning, comparative biology and taxonomic classification.</title>
        <authorList>
            <person name="Goeker M."/>
        </authorList>
    </citation>
    <scope>NUCLEOTIDE SEQUENCE [LARGE SCALE GENOMIC DNA]</scope>
    <source>
        <strain evidence="14 15">DSM 24696</strain>
    </source>
</reference>
<dbReference type="InterPro" id="IPR034141">
    <property type="entry name" value="TOPRIM_RNase_M5-like"/>
</dbReference>
<dbReference type="HAMAP" id="MF_01469">
    <property type="entry name" value="RNase_M5"/>
    <property type="match status" value="1"/>
</dbReference>
<name>A0A840QTP0_9BACI</name>
<evidence type="ECO:0000256" key="1">
    <source>
        <dbReference type="ARBA" id="ARBA00022490"/>
    </source>
</evidence>
<keyword evidence="15" id="KW-1185">Reference proteome</keyword>
<dbReference type="RefSeq" id="WP_184665314.1">
    <property type="nucleotide sequence ID" value="NZ_JACHHB010000018.1"/>
</dbReference>
<accession>A0A840QTP0</accession>
<evidence type="ECO:0000256" key="9">
    <source>
        <dbReference type="ARBA" id="ARBA00022842"/>
    </source>
</evidence>
<dbReference type="InterPro" id="IPR006171">
    <property type="entry name" value="TOPRIM_dom"/>
</dbReference>
<dbReference type="FunFam" id="3.40.1360.10:FF:000006">
    <property type="entry name" value="Ribonuclease M5"/>
    <property type="match status" value="1"/>
</dbReference>
<evidence type="ECO:0000259" key="13">
    <source>
        <dbReference type="PROSITE" id="PS50880"/>
    </source>
</evidence>
<sequence length="186" mass="20999">MKIEEVIVVEGKDDTFTVKQAVTCETIETNGSAINDDTLTQIQFAQERRGVIVFTDPDFPGEKIRHTISKRVPGCKHAFIDREMAKDERTGKIGIEHAHADTIREALKNIHTEAAENEQVITKQDLMNAGLIAGSDAKQKREQLGRLLKIGYANGKQLHRRLQMFRIQREEFIDAVVKVMEGEDGE</sequence>
<proteinExistence type="inferred from homology"/>
<dbReference type="GO" id="GO:0046872">
    <property type="term" value="F:metal ion binding"/>
    <property type="evidence" value="ECO:0007669"/>
    <property type="project" value="UniProtKB-KW"/>
</dbReference>
<keyword evidence="10 11" id="KW-0694">RNA-binding</keyword>
<dbReference type="NCBIfam" id="TIGR00334">
    <property type="entry name" value="5S_RNA_mat_M5"/>
    <property type="match status" value="1"/>
</dbReference>
<keyword evidence="1 11" id="KW-0963">Cytoplasm</keyword>
<keyword evidence="8 11" id="KW-0378">Hydrolase</keyword>
<dbReference type="CDD" id="cd01027">
    <property type="entry name" value="TOPRIM_RNase_M5_like"/>
    <property type="match status" value="1"/>
</dbReference>
<evidence type="ECO:0000313" key="14">
    <source>
        <dbReference type="EMBL" id="MBB5174916.1"/>
    </source>
</evidence>
<dbReference type="PANTHER" id="PTHR39156:SF1">
    <property type="entry name" value="RIBONUCLEASE M5"/>
    <property type="match status" value="1"/>
</dbReference>
<keyword evidence="9" id="KW-0460">Magnesium</keyword>
<comment type="subcellular location">
    <subcellularLocation>
        <location evidence="11">Cytoplasm</location>
    </subcellularLocation>
</comment>
<evidence type="ECO:0000256" key="6">
    <source>
        <dbReference type="ARBA" id="ARBA00022730"/>
    </source>
</evidence>
<dbReference type="EC" id="3.1.26.8" evidence="11 12"/>
<dbReference type="GO" id="GO:0006364">
    <property type="term" value="P:rRNA processing"/>
    <property type="evidence" value="ECO:0007669"/>
    <property type="project" value="UniProtKB-UniRule"/>
</dbReference>
<dbReference type="InterPro" id="IPR025156">
    <property type="entry name" value="RNase_M5_C"/>
</dbReference>
<comment type="function">
    <text evidence="11">Required for correct processing of both the 5' and 3' ends of 5S rRNA precursor. Cleaves both sides of a double-stranded region yielding mature 5S rRNA in one step.</text>
</comment>
<dbReference type="GO" id="GO:0043822">
    <property type="term" value="F:ribonuclease M5 activity"/>
    <property type="evidence" value="ECO:0007669"/>
    <property type="project" value="UniProtKB-UniRule"/>
</dbReference>
<evidence type="ECO:0000256" key="10">
    <source>
        <dbReference type="ARBA" id="ARBA00022884"/>
    </source>
</evidence>
<evidence type="ECO:0000313" key="15">
    <source>
        <dbReference type="Proteomes" id="UP000551878"/>
    </source>
</evidence>
<keyword evidence="3 11" id="KW-0698">rRNA processing</keyword>
<keyword evidence="6 11" id="KW-0699">rRNA-binding</keyword>
<evidence type="ECO:0000256" key="8">
    <source>
        <dbReference type="ARBA" id="ARBA00022801"/>
    </source>
</evidence>
<dbReference type="Pfam" id="PF13331">
    <property type="entry name" value="DUF4093"/>
    <property type="match status" value="1"/>
</dbReference>
<dbReference type="GO" id="GO:0005737">
    <property type="term" value="C:cytoplasm"/>
    <property type="evidence" value="ECO:0007669"/>
    <property type="project" value="UniProtKB-SubCell"/>
</dbReference>
<keyword evidence="7 11" id="KW-0255">Endonuclease</keyword>
<dbReference type="PROSITE" id="PS50880">
    <property type="entry name" value="TOPRIM"/>
    <property type="match status" value="1"/>
</dbReference>
<evidence type="ECO:0000256" key="2">
    <source>
        <dbReference type="ARBA" id="ARBA00022517"/>
    </source>
</evidence>
<protein>
    <recommendedName>
        <fullName evidence="11 12">Ribonuclease M5</fullName>
        <ecNumber evidence="11 12">3.1.26.8</ecNumber>
    </recommendedName>
    <alternativeName>
        <fullName evidence="11">RNase M5</fullName>
    </alternativeName>
    <alternativeName>
        <fullName evidence="11">Ribosomal RNA terminal maturase M5</fullName>
    </alternativeName>
</protein>
<evidence type="ECO:0000256" key="5">
    <source>
        <dbReference type="ARBA" id="ARBA00022723"/>
    </source>
</evidence>
<comment type="caution">
    <text evidence="14">The sequence shown here is derived from an EMBL/GenBank/DDBJ whole genome shotgun (WGS) entry which is preliminary data.</text>
</comment>
<dbReference type="Gene3D" id="3.40.1360.10">
    <property type="match status" value="1"/>
</dbReference>
<gene>
    <name evidence="11" type="primary">rnmV</name>
    <name evidence="14" type="ORF">HNQ41_003139</name>
</gene>
<evidence type="ECO:0000256" key="3">
    <source>
        <dbReference type="ARBA" id="ARBA00022552"/>
    </source>
</evidence>
<evidence type="ECO:0000256" key="4">
    <source>
        <dbReference type="ARBA" id="ARBA00022722"/>
    </source>
</evidence>
<dbReference type="SUPFAM" id="SSF110455">
    <property type="entry name" value="Toprim domain"/>
    <property type="match status" value="1"/>
</dbReference>
<comment type="similarity">
    <text evidence="11">Belongs to the ribonuclease M5 family.</text>
</comment>
<feature type="domain" description="Toprim" evidence="13">
    <location>
        <begin position="4"/>
        <end position="90"/>
    </location>
</feature>
<comment type="catalytic activity">
    <reaction evidence="11">
        <text>Endonucleolytic cleavage of RNA, removing 21 and 42 nucleotides, respectively, from the 5'- and 3'-termini of a 5S-rRNA precursor.</text>
        <dbReference type="EC" id="3.1.26.8"/>
    </reaction>
</comment>
<organism evidence="14 15">
    <name type="scientific">Texcoconibacillus texcoconensis</name>
    <dbReference type="NCBI Taxonomy" id="1095777"/>
    <lineage>
        <taxon>Bacteria</taxon>
        <taxon>Bacillati</taxon>
        <taxon>Bacillota</taxon>
        <taxon>Bacilli</taxon>
        <taxon>Bacillales</taxon>
        <taxon>Bacillaceae</taxon>
        <taxon>Texcoconibacillus</taxon>
    </lineage>
</organism>
<dbReference type="SMART" id="SM00493">
    <property type="entry name" value="TOPRIM"/>
    <property type="match status" value="1"/>
</dbReference>
<evidence type="ECO:0000256" key="7">
    <source>
        <dbReference type="ARBA" id="ARBA00022759"/>
    </source>
</evidence>
<dbReference type="AlphaFoldDB" id="A0A840QTP0"/>
<dbReference type="InterPro" id="IPR004466">
    <property type="entry name" value="RNase_M5"/>
</dbReference>
<evidence type="ECO:0000256" key="12">
    <source>
        <dbReference type="NCBIfam" id="TIGR00334"/>
    </source>
</evidence>
<keyword evidence="2 11" id="KW-0690">Ribosome biogenesis</keyword>
<evidence type="ECO:0000256" key="11">
    <source>
        <dbReference type="HAMAP-Rule" id="MF_01469"/>
    </source>
</evidence>
<dbReference type="EMBL" id="JACHHB010000018">
    <property type="protein sequence ID" value="MBB5174916.1"/>
    <property type="molecule type" value="Genomic_DNA"/>
</dbReference>
<dbReference type="GO" id="GO:0019843">
    <property type="term" value="F:rRNA binding"/>
    <property type="evidence" value="ECO:0007669"/>
    <property type="project" value="UniProtKB-KW"/>
</dbReference>
<dbReference type="Proteomes" id="UP000551878">
    <property type="component" value="Unassembled WGS sequence"/>
</dbReference>